<protein>
    <recommendedName>
        <fullName evidence="18">Bifunctional protein PutA</fullName>
    </recommendedName>
    <domain>
        <recommendedName>
            <fullName evidence="18">Proline dehydrogenase</fullName>
            <ecNumber evidence="18">1.5.5.2</ecNumber>
        </recommendedName>
        <alternativeName>
            <fullName evidence="18">Proline oxidase</fullName>
        </alternativeName>
    </domain>
    <domain>
        <recommendedName>
            <fullName evidence="18">Delta-1-pyrroline-5-carboxylate dehydrogenase</fullName>
            <shortName evidence="18">P5C dehydrogenase</shortName>
            <ecNumber evidence="18">1.2.1.88</ecNumber>
        </recommendedName>
        <alternativeName>
            <fullName evidence="18">L-glutamate gamma-semialdehyde dehydrogenase</fullName>
        </alternativeName>
    </domain>
</protein>
<keyword evidence="11 18" id="KW-0238">DNA-binding</keyword>
<dbReference type="GO" id="GO:0003842">
    <property type="term" value="F:L-glutamate gamma-semialdehyde dehydrogenase activity"/>
    <property type="evidence" value="ECO:0007669"/>
    <property type="project" value="UniProtKB-UniRule"/>
</dbReference>
<evidence type="ECO:0000256" key="14">
    <source>
        <dbReference type="ARBA" id="ARBA00048142"/>
    </source>
</evidence>
<dbReference type="InterPro" id="IPR015590">
    <property type="entry name" value="Aldehyde_DH_dom"/>
</dbReference>
<dbReference type="GO" id="GO:0003677">
    <property type="term" value="F:DNA binding"/>
    <property type="evidence" value="ECO:0007669"/>
    <property type="project" value="UniProtKB-KW"/>
</dbReference>
<evidence type="ECO:0000256" key="1">
    <source>
        <dbReference type="ARBA" id="ARBA00001974"/>
    </source>
</evidence>
<dbReference type="PROSITE" id="PS00070">
    <property type="entry name" value="ALDEHYDE_DEHYDR_CYS"/>
    <property type="match status" value="1"/>
</dbReference>
<evidence type="ECO:0000256" key="18">
    <source>
        <dbReference type="PIRNR" id="PIRNR000197"/>
    </source>
</evidence>
<dbReference type="AlphaFoldDB" id="A0A251ZXS3"/>
<feature type="active site" evidence="19">
    <location>
        <position position="833"/>
    </location>
</feature>
<dbReference type="PIRSF" id="PIRSF000197">
    <property type="entry name" value="Bifunct_PutA"/>
    <property type="match status" value="1"/>
</dbReference>
<dbReference type="InterPro" id="IPR041349">
    <property type="entry name" value="PRODH"/>
</dbReference>
<keyword evidence="10 18" id="KW-0642">Proline metabolism</keyword>
<dbReference type="UniPathway" id="UPA00261">
    <property type="reaction ID" value="UER00373"/>
</dbReference>
<keyword evidence="4 18" id="KW-0678">Repressor</keyword>
<evidence type="ECO:0000256" key="9">
    <source>
        <dbReference type="ARBA" id="ARBA00023027"/>
    </source>
</evidence>
<dbReference type="EC" id="1.5.5.2" evidence="18"/>
<comment type="function">
    <text evidence="18">Oxidizes proline to glutamate for use as a carbon and nitrogen source.</text>
</comment>
<dbReference type="InterPro" id="IPR029041">
    <property type="entry name" value="FAD-linked_oxidoreductase-like"/>
</dbReference>
<evidence type="ECO:0000256" key="13">
    <source>
        <dbReference type="ARBA" id="ARBA00023268"/>
    </source>
</evidence>
<dbReference type="FunFam" id="1.20.5.460:FF:000001">
    <property type="entry name" value="Bifunctional protein PutA"/>
    <property type="match status" value="1"/>
</dbReference>
<keyword evidence="12 18" id="KW-0804">Transcription</keyword>
<reference evidence="25" key="1">
    <citation type="submission" date="2014-06" db="EMBL/GenBank/DDBJ databases">
        <authorList>
            <person name="Winans N.J."/>
            <person name="Newell P.D."/>
            <person name="Douglas A.E."/>
        </authorList>
    </citation>
    <scope>NUCLEOTIDE SEQUENCE [LARGE SCALE GENOMIC DNA]</scope>
    <source>
        <strain evidence="25">DmL_052</strain>
    </source>
</reference>
<dbReference type="GO" id="GO:0003700">
    <property type="term" value="F:DNA-binding transcription factor activity"/>
    <property type="evidence" value="ECO:0007669"/>
    <property type="project" value="InterPro"/>
</dbReference>
<comment type="catalytic activity">
    <reaction evidence="14 18">
        <text>L-glutamate 5-semialdehyde + NAD(+) + H2O = L-glutamate + NADH + 2 H(+)</text>
        <dbReference type="Rhea" id="RHEA:30235"/>
        <dbReference type="ChEBI" id="CHEBI:15377"/>
        <dbReference type="ChEBI" id="CHEBI:15378"/>
        <dbReference type="ChEBI" id="CHEBI:29985"/>
        <dbReference type="ChEBI" id="CHEBI:57540"/>
        <dbReference type="ChEBI" id="CHEBI:57945"/>
        <dbReference type="ChEBI" id="CHEBI:58066"/>
        <dbReference type="EC" id="1.2.1.88"/>
    </reaction>
</comment>
<dbReference type="EC" id="1.2.1.88" evidence="18"/>
<comment type="pathway">
    <text evidence="2 18">Amino-acid degradation; L-proline degradation into L-glutamate; L-glutamate from L-proline: step 1/2.</text>
</comment>
<dbReference type="InterPro" id="IPR016163">
    <property type="entry name" value="Ald_DH_C"/>
</dbReference>
<evidence type="ECO:0000313" key="25">
    <source>
        <dbReference type="Proteomes" id="UP000194946"/>
    </source>
</evidence>
<dbReference type="PANTHER" id="PTHR42862">
    <property type="entry name" value="DELTA-1-PYRROLINE-5-CARBOXYLATE DEHYDROGENASE 1, ISOFORM A-RELATED"/>
    <property type="match status" value="1"/>
</dbReference>
<evidence type="ECO:0000256" key="15">
    <source>
        <dbReference type="ARBA" id="ARBA00048779"/>
    </source>
</evidence>
<evidence type="ECO:0000259" key="23">
    <source>
        <dbReference type="Pfam" id="PF18327"/>
    </source>
</evidence>
<evidence type="ECO:0000256" key="16">
    <source>
        <dbReference type="ARBA" id="ARBA00060889"/>
    </source>
</evidence>
<sequence>MPIFSRFDDILQTQTTLRDKITEATRRSEKECVQTLIQQAKVSDAMNKQITDHAKALTKYLRNHRNLKGVETLVQEFSLSSSEGVALMCLAEALLRIPDMETRDALIRDKISTGDWTSHAGFKKPIFTNAAAWGLAITGKLVTPVKESNLAAALTKLAQRRGEGVIRLSLDKAMRMMGEQFVLGQTIDEALSNSKKLEKIGFRYSYDMLGEAAITQEDAERYRIDYENALHAIGRSAQGNNVYERAGLSIKLSALHPRYSRAQHDRVMAELLPTLTNLVLLARQYNIGINIDAEESERLEISLDLMEALCHHPELQDWNGIGFVVQAYGRRAPYVLDYLIDLAHRTNRRLMIRLVKGAYWDSEIKKAQVECQSDFPVYTRKIYTDISYIACARKLLAHRKEVFPQFATHNVRTLTTIYAIAGKNYDPEQYEFQCLHGMGEQLYSKVVQAEHLSRPCRIYAPVGTHETLLAYLVRRLLENGANSSFVNQIGNNSISIDHLIADPVAEAEEINPVGSPHSAIKAPLSIYGKSRINSKGIDFNNEFTLDALSKALKNSPEHWESFPIIAGKKIKNKNKPLDVLNPANHQDKVGTVIEASEGEINQAFEAAVKATKDWSSTSPEDRAAALLKAADLLEEQMYPLLGLIVREAGKSFLNALAEVREAVDFLRYYGETIKKGYDNKTHVALGGPVVCISPWNFPLAIFIGQVSAALAAGNPVLAKPAEETPLIAAKAVQILHEAGVPEAVLQLLPGKGDVGAALVAHKEVHGVMFTGSTAVARSISKGLANKRSSAGNIIPFVAETGGQNSLVVDSSALAEQVVVDIIASAFDSAGQRCSALRVLCVQEDCADRIVTMLRGATHELIVGNPISLKTDIGPVISQDALDRLNKHVDYMKGKGFKVWSLPLPEQTKNGTFMMPTIIEINQISDIPDEVFGPVLHVIRYKRPQLNQMIETINQTGYGLTFGVHSRIGEMIENVTSKVHAGNIYINRNIIGAIVGVQPFGGRGLSGTGPKAGAPFIIRRLLKECPIYKDLPKQTPPTVAQQWLRWLEQYQPDFAQTANELLSYCIVGTHVELKGPVGEENTYKLSPRGAILCVAKTQDILFHQITLALGCGNSVLLLASDGITQWYAKLPNQLATQITKVSSANEKSCVVILGEKNFPAFEQARQTLAFTDHGIVPSFDVDETLNPSDFLMEEQSISLNTTAAGGNASLMTIE</sequence>
<comment type="similarity">
    <text evidence="16 18">In the N-terminal section; belongs to the proline dehydrogenase family.</text>
</comment>
<keyword evidence="13" id="KW-0511">Multifunctional enzyme</keyword>
<gene>
    <name evidence="24" type="primary">putA</name>
    <name evidence="24" type="ORF">HK18_02590</name>
</gene>
<dbReference type="Pfam" id="PF00171">
    <property type="entry name" value="Aldedh"/>
    <property type="match status" value="1"/>
</dbReference>
<organism evidence="24 25">
    <name type="scientific">Commensalibacter intestini</name>
    <dbReference type="NCBI Taxonomy" id="479936"/>
    <lineage>
        <taxon>Bacteria</taxon>
        <taxon>Pseudomonadati</taxon>
        <taxon>Pseudomonadota</taxon>
        <taxon>Alphaproteobacteria</taxon>
        <taxon>Acetobacterales</taxon>
        <taxon>Acetobacteraceae</taxon>
    </lineage>
</organism>
<dbReference type="Gene3D" id="1.20.5.550">
    <property type="entry name" value="Single Helix bin"/>
    <property type="match status" value="1"/>
</dbReference>
<dbReference type="InterPro" id="IPR024089">
    <property type="entry name" value="PRODH_PutA_dom_I/II"/>
</dbReference>
<evidence type="ECO:0000256" key="17">
    <source>
        <dbReference type="ARBA" id="ARBA00060911"/>
    </source>
</evidence>
<dbReference type="Pfam" id="PF14850">
    <property type="entry name" value="Pro_dh-DNA_bdg"/>
    <property type="match status" value="1"/>
</dbReference>
<comment type="cofactor">
    <cofactor evidence="1 18">
        <name>FAD</name>
        <dbReference type="ChEBI" id="CHEBI:57692"/>
    </cofactor>
</comment>
<dbReference type="EMBL" id="JOPB01000001">
    <property type="protein sequence ID" value="OUI79464.1"/>
    <property type="molecule type" value="Genomic_DNA"/>
</dbReference>
<evidence type="ECO:0000259" key="20">
    <source>
        <dbReference type="Pfam" id="PF00171"/>
    </source>
</evidence>
<feature type="domain" description="Proline dehydrogenase" evidence="21">
    <location>
        <begin position="191"/>
        <end position="488"/>
    </location>
</feature>
<dbReference type="Gene3D" id="3.20.20.220">
    <property type="match status" value="1"/>
</dbReference>
<feature type="domain" description="Proline utilization A proline dehydrogenase N-terminal" evidence="23">
    <location>
        <begin position="15"/>
        <end position="62"/>
    </location>
</feature>
<dbReference type="FunFam" id="3.20.20.220:FF:000004">
    <property type="entry name" value="Bifunctional protein PutA"/>
    <property type="match status" value="1"/>
</dbReference>
<comment type="pathway">
    <text evidence="3 18">Amino-acid degradation; L-proline degradation into L-glutamate; L-glutamate from L-proline: step 2/2.</text>
</comment>
<accession>A0A251ZXS3</accession>
<keyword evidence="6 18" id="KW-0274">FAD</keyword>
<dbReference type="InterPro" id="IPR050485">
    <property type="entry name" value="Proline_metab_enzyme"/>
</dbReference>
<evidence type="ECO:0000256" key="6">
    <source>
        <dbReference type="ARBA" id="ARBA00022827"/>
    </source>
</evidence>
<dbReference type="FunFam" id="3.40.309.10:FF:000005">
    <property type="entry name" value="1-pyrroline-5-carboxylate dehydrogenase 1"/>
    <property type="match status" value="1"/>
</dbReference>
<keyword evidence="25" id="KW-1185">Reference proteome</keyword>
<evidence type="ECO:0000256" key="7">
    <source>
        <dbReference type="ARBA" id="ARBA00023002"/>
    </source>
</evidence>
<dbReference type="GO" id="GO:0004657">
    <property type="term" value="F:proline dehydrogenase activity"/>
    <property type="evidence" value="ECO:0007669"/>
    <property type="project" value="UniProtKB-UniRule"/>
</dbReference>
<dbReference type="Gene3D" id="3.40.309.10">
    <property type="entry name" value="Aldehyde Dehydrogenase, Chain A, domain 2"/>
    <property type="match status" value="1"/>
</dbReference>
<dbReference type="SUPFAM" id="SSF81935">
    <property type="entry name" value="N-terminal domain of bifunctional PutA protein"/>
    <property type="match status" value="1"/>
</dbReference>
<dbReference type="Proteomes" id="UP000194946">
    <property type="component" value="Unassembled WGS sequence"/>
</dbReference>
<dbReference type="Gene3D" id="1.20.5.460">
    <property type="entry name" value="Single helix bin"/>
    <property type="match status" value="1"/>
</dbReference>
<dbReference type="NCBIfam" id="NF008869">
    <property type="entry name" value="PRK11904.1"/>
    <property type="match status" value="1"/>
</dbReference>
<evidence type="ECO:0000256" key="19">
    <source>
        <dbReference type="PIRSR" id="PIRSR000197-1"/>
    </source>
</evidence>
<dbReference type="CDD" id="cd07125">
    <property type="entry name" value="ALDH_PutA-P5CDH"/>
    <property type="match status" value="1"/>
</dbReference>
<evidence type="ECO:0000256" key="11">
    <source>
        <dbReference type="ARBA" id="ARBA00023125"/>
    </source>
</evidence>
<dbReference type="NCBIfam" id="TIGR01238">
    <property type="entry name" value="D1pyr5carbox3"/>
    <property type="match status" value="1"/>
</dbReference>
<feature type="domain" description="Aldehyde dehydrogenase" evidence="20">
    <location>
        <begin position="572"/>
        <end position="1013"/>
    </location>
</feature>
<keyword evidence="9 18" id="KW-0520">NAD</keyword>
<comment type="catalytic activity">
    <reaction evidence="15 18">
        <text>L-proline + a quinone = (S)-1-pyrroline-5-carboxylate + a quinol + H(+)</text>
        <dbReference type="Rhea" id="RHEA:23784"/>
        <dbReference type="ChEBI" id="CHEBI:15378"/>
        <dbReference type="ChEBI" id="CHEBI:17388"/>
        <dbReference type="ChEBI" id="CHEBI:24646"/>
        <dbReference type="ChEBI" id="CHEBI:60039"/>
        <dbReference type="ChEBI" id="CHEBI:132124"/>
        <dbReference type="EC" id="1.5.5.2"/>
    </reaction>
</comment>
<dbReference type="InterPro" id="IPR016162">
    <property type="entry name" value="Ald_DH_N"/>
</dbReference>
<dbReference type="InterPro" id="IPR024082">
    <property type="entry name" value="PRODH_PutA_dom_II"/>
</dbReference>
<dbReference type="PANTHER" id="PTHR42862:SF1">
    <property type="entry name" value="DELTA-1-PYRROLINE-5-CARBOXYLATE DEHYDROGENASE 2, ISOFORM A-RELATED"/>
    <property type="match status" value="1"/>
</dbReference>
<dbReference type="SUPFAM" id="SSF51730">
    <property type="entry name" value="FAD-linked oxidoreductase"/>
    <property type="match status" value="1"/>
</dbReference>
<evidence type="ECO:0000256" key="8">
    <source>
        <dbReference type="ARBA" id="ARBA00023015"/>
    </source>
</evidence>
<comment type="similarity">
    <text evidence="17 18">In the C-terminal section; belongs to the aldehyde dehydrogenase family.</text>
</comment>
<dbReference type="RefSeq" id="WP_086631773.1">
    <property type="nucleotide sequence ID" value="NZ_JOPB01000001.1"/>
</dbReference>
<evidence type="ECO:0000256" key="12">
    <source>
        <dbReference type="ARBA" id="ARBA00023163"/>
    </source>
</evidence>
<evidence type="ECO:0000256" key="3">
    <source>
        <dbReference type="ARBA" id="ARBA00004786"/>
    </source>
</evidence>
<dbReference type="Gene3D" id="3.40.605.10">
    <property type="entry name" value="Aldehyde Dehydrogenase, Chain A, domain 1"/>
    <property type="match status" value="1"/>
</dbReference>
<dbReference type="SUPFAM" id="SSF53720">
    <property type="entry name" value="ALDH-like"/>
    <property type="match status" value="1"/>
</dbReference>
<proteinExistence type="inferred from homology"/>
<keyword evidence="7 18" id="KW-0560">Oxidoreductase</keyword>
<name>A0A251ZXS3_9PROT</name>
<keyword evidence="5 18" id="KW-0285">Flavoprotein</keyword>
<feature type="domain" description="Proline dehydrogenase PutA" evidence="22">
    <location>
        <begin position="70"/>
        <end position="181"/>
    </location>
</feature>
<evidence type="ECO:0000256" key="10">
    <source>
        <dbReference type="ARBA" id="ARBA00023062"/>
    </source>
</evidence>
<comment type="caution">
    <text evidence="24">The sequence shown here is derived from an EMBL/GenBank/DDBJ whole genome shotgun (WGS) entry which is preliminary data.</text>
</comment>
<dbReference type="InterPro" id="IPR016161">
    <property type="entry name" value="Ald_DH/histidinol_DH"/>
</dbReference>
<evidence type="ECO:0000313" key="24">
    <source>
        <dbReference type="EMBL" id="OUI79464.1"/>
    </source>
</evidence>
<evidence type="ECO:0000259" key="21">
    <source>
        <dbReference type="Pfam" id="PF01619"/>
    </source>
</evidence>
<dbReference type="InterPro" id="IPR005933">
    <property type="entry name" value="PutA_C"/>
</dbReference>
<keyword evidence="8 18" id="KW-0805">Transcription regulation</keyword>
<feature type="active site" evidence="19">
    <location>
        <position position="799"/>
    </location>
</feature>
<dbReference type="GO" id="GO:0009898">
    <property type="term" value="C:cytoplasmic side of plasma membrane"/>
    <property type="evidence" value="ECO:0007669"/>
    <property type="project" value="TreeGrafter"/>
</dbReference>
<evidence type="ECO:0000256" key="2">
    <source>
        <dbReference type="ARBA" id="ARBA00004739"/>
    </source>
</evidence>
<dbReference type="InterPro" id="IPR024090">
    <property type="entry name" value="PRODH_PutA_dom_I"/>
</dbReference>
<dbReference type="InterPro" id="IPR016160">
    <property type="entry name" value="Ald_DH_CS_CYS"/>
</dbReference>
<dbReference type="Pfam" id="PF18327">
    <property type="entry name" value="PRODH"/>
    <property type="match status" value="1"/>
</dbReference>
<evidence type="ECO:0000256" key="4">
    <source>
        <dbReference type="ARBA" id="ARBA00022491"/>
    </source>
</evidence>
<dbReference type="Pfam" id="PF01619">
    <property type="entry name" value="Pro_dh"/>
    <property type="match status" value="1"/>
</dbReference>
<evidence type="ECO:0000259" key="22">
    <source>
        <dbReference type="Pfam" id="PF14850"/>
    </source>
</evidence>
<evidence type="ECO:0000256" key="5">
    <source>
        <dbReference type="ARBA" id="ARBA00022630"/>
    </source>
</evidence>
<dbReference type="InterPro" id="IPR002872">
    <property type="entry name" value="Proline_DH_dom"/>
</dbReference>
<dbReference type="GO" id="GO:0010133">
    <property type="term" value="P:L-proline catabolic process to L-glutamate"/>
    <property type="evidence" value="ECO:0007669"/>
    <property type="project" value="UniProtKB-UniRule"/>
</dbReference>
<dbReference type="InterPro" id="IPR025703">
    <property type="entry name" value="Bifunct_PutA"/>
</dbReference>